<name>A0AAJ0LUQ0_9PEZI</name>
<evidence type="ECO:0000313" key="11">
    <source>
        <dbReference type="Proteomes" id="UP001271007"/>
    </source>
</evidence>
<evidence type="ECO:0000256" key="3">
    <source>
        <dbReference type="ARBA" id="ARBA00020634"/>
    </source>
</evidence>
<comment type="similarity">
    <text evidence="2 8">Belongs to the Mediator complex subunit 6 family.</text>
</comment>
<gene>
    <name evidence="8 10" type="primary">MED6</name>
    <name evidence="10" type="ORF">LTR09_003333</name>
</gene>
<comment type="subcellular location">
    <subcellularLocation>
        <location evidence="1 8">Nucleus</location>
    </subcellularLocation>
</comment>
<organism evidence="10 11">
    <name type="scientific">Extremus antarcticus</name>
    <dbReference type="NCBI Taxonomy" id="702011"/>
    <lineage>
        <taxon>Eukaryota</taxon>
        <taxon>Fungi</taxon>
        <taxon>Dikarya</taxon>
        <taxon>Ascomycota</taxon>
        <taxon>Pezizomycotina</taxon>
        <taxon>Dothideomycetes</taxon>
        <taxon>Dothideomycetidae</taxon>
        <taxon>Mycosphaerellales</taxon>
        <taxon>Extremaceae</taxon>
        <taxon>Extremus</taxon>
    </lineage>
</organism>
<dbReference type="AlphaFoldDB" id="A0AAJ0LUQ0"/>
<dbReference type="Gene3D" id="3.10.450.580">
    <property type="entry name" value="Mediator complex, subunit Med6"/>
    <property type="match status" value="1"/>
</dbReference>
<evidence type="ECO:0000256" key="5">
    <source>
        <dbReference type="ARBA" id="ARBA00023163"/>
    </source>
</evidence>
<dbReference type="GO" id="GO:0006357">
    <property type="term" value="P:regulation of transcription by RNA polymerase II"/>
    <property type="evidence" value="ECO:0007669"/>
    <property type="project" value="InterPro"/>
</dbReference>
<keyword evidence="6 8" id="KW-0539">Nucleus</keyword>
<dbReference type="Pfam" id="PF04934">
    <property type="entry name" value="Med6"/>
    <property type="match status" value="1"/>
</dbReference>
<feature type="region of interest" description="Disordered" evidence="9">
    <location>
        <begin position="333"/>
        <end position="382"/>
    </location>
</feature>
<dbReference type="GO" id="GO:0016592">
    <property type="term" value="C:mediator complex"/>
    <property type="evidence" value="ECO:0007669"/>
    <property type="project" value="InterPro"/>
</dbReference>
<evidence type="ECO:0000256" key="1">
    <source>
        <dbReference type="ARBA" id="ARBA00004123"/>
    </source>
</evidence>
<evidence type="ECO:0000256" key="6">
    <source>
        <dbReference type="ARBA" id="ARBA00023242"/>
    </source>
</evidence>
<keyword evidence="5 8" id="KW-0804">Transcription</keyword>
<keyword evidence="4 8" id="KW-0805">Transcription regulation</keyword>
<dbReference type="InterPro" id="IPR007018">
    <property type="entry name" value="Mediator_Med6"/>
</dbReference>
<keyword evidence="8" id="KW-0010">Activator</keyword>
<protein>
    <recommendedName>
        <fullName evidence="3 8">Mediator of RNA polymerase II transcription subunit 6</fullName>
    </recommendedName>
    <alternativeName>
        <fullName evidence="7 8">Mediator complex subunit 6</fullName>
    </alternativeName>
</protein>
<comment type="function">
    <text evidence="8">Component of the Mediator complex, a coactivator involved in the regulated transcription of nearly all RNA polymerase II-dependent genes. Mediator functions as a bridge to convey information from gene-specific regulatory proteins to the basal RNA polymerase II transcription machinery. Mediator is recruited to promoters by direct interactions with regulatory proteins and serves as a scaffold for the assembly of a functional preinitiation complex with RNA polymerase II and the general transcription factors.</text>
</comment>
<comment type="caution">
    <text evidence="10">The sequence shown here is derived from an EMBL/GenBank/DDBJ whole genome shotgun (WGS) entry which is preliminary data.</text>
</comment>
<feature type="compositionally biased region" description="Polar residues" evidence="9">
    <location>
        <begin position="189"/>
        <end position="222"/>
    </location>
</feature>
<dbReference type="PANTHER" id="PTHR13104">
    <property type="entry name" value="MED-6-RELATED"/>
    <property type="match status" value="1"/>
</dbReference>
<proteinExistence type="inferred from homology"/>
<evidence type="ECO:0000256" key="4">
    <source>
        <dbReference type="ARBA" id="ARBA00023015"/>
    </source>
</evidence>
<evidence type="ECO:0000256" key="2">
    <source>
        <dbReference type="ARBA" id="ARBA00007526"/>
    </source>
</evidence>
<dbReference type="InterPro" id="IPR038566">
    <property type="entry name" value="Mediator_Med6_sf"/>
</dbReference>
<feature type="region of interest" description="Disordered" evidence="9">
    <location>
        <begin position="189"/>
        <end position="225"/>
    </location>
</feature>
<evidence type="ECO:0000313" key="10">
    <source>
        <dbReference type="EMBL" id="KAK3056097.1"/>
    </source>
</evidence>
<sequence>MASSQPALDEIVYQHPNIIAWYLATFPGATAMDENMIHRYIAESPFFDHMTNNGLAIAQSGNNLQLFNMTWNRAAFEDDLKRKRGVEYMITGAPQAVKEGEEGWAGSGKTGERSTTRGLNGRVEEDLTTLGTYYLVGENMYQAPSIADIVSNRVLSATNHLAAFLSTASELPSFDPATGYTYLPHATTTKPNTAGFTSGSTPARSRSTSLVPGAADSQSLRSGSLAPDAAQASLTGSDRAATRLLAQSLQLSLEFGSEYSDENPLHGTPGNFSFTHTAAAVKKRRADDAAAEAAAMAAKERAQLEREGKVAGGNVFGGSVFGGNVVAEPPAVMTQAKAGPGKDVGRVKDGAERRASRMDGGKVKRKKSRGVNAVGTPGPGAA</sequence>
<comment type="subunit">
    <text evidence="8">Component of the Mediator complex.</text>
</comment>
<feature type="compositionally biased region" description="Basic and acidic residues" evidence="9">
    <location>
        <begin position="343"/>
        <end position="362"/>
    </location>
</feature>
<dbReference type="EMBL" id="JAWDJX010000007">
    <property type="protein sequence ID" value="KAK3056097.1"/>
    <property type="molecule type" value="Genomic_DNA"/>
</dbReference>
<dbReference type="GO" id="GO:0003712">
    <property type="term" value="F:transcription coregulator activity"/>
    <property type="evidence" value="ECO:0007669"/>
    <property type="project" value="InterPro"/>
</dbReference>
<evidence type="ECO:0000256" key="9">
    <source>
        <dbReference type="SAM" id="MobiDB-lite"/>
    </source>
</evidence>
<keyword evidence="11" id="KW-1185">Reference proteome</keyword>
<accession>A0AAJ0LUQ0</accession>
<dbReference type="Proteomes" id="UP001271007">
    <property type="component" value="Unassembled WGS sequence"/>
</dbReference>
<evidence type="ECO:0000256" key="7">
    <source>
        <dbReference type="ARBA" id="ARBA00031259"/>
    </source>
</evidence>
<evidence type="ECO:0000256" key="8">
    <source>
        <dbReference type="RuleBase" id="RU364143"/>
    </source>
</evidence>
<reference evidence="10" key="1">
    <citation type="submission" date="2023-04" db="EMBL/GenBank/DDBJ databases">
        <title>Black Yeasts Isolated from many extreme environments.</title>
        <authorList>
            <person name="Coleine C."/>
            <person name="Stajich J.E."/>
            <person name="Selbmann L."/>
        </authorList>
    </citation>
    <scope>NUCLEOTIDE SEQUENCE</scope>
    <source>
        <strain evidence="10">CCFEE 5312</strain>
    </source>
</reference>